<evidence type="ECO:0000313" key="3">
    <source>
        <dbReference type="Proteomes" id="UP000683925"/>
    </source>
</evidence>
<organism evidence="2 3">
    <name type="scientific">Paramecium octaurelia</name>
    <dbReference type="NCBI Taxonomy" id="43137"/>
    <lineage>
        <taxon>Eukaryota</taxon>
        <taxon>Sar</taxon>
        <taxon>Alveolata</taxon>
        <taxon>Ciliophora</taxon>
        <taxon>Intramacronucleata</taxon>
        <taxon>Oligohymenophorea</taxon>
        <taxon>Peniculida</taxon>
        <taxon>Parameciidae</taxon>
        <taxon>Paramecium</taxon>
    </lineage>
</organism>
<protein>
    <submittedName>
        <fullName evidence="2">Uncharacterized protein</fullName>
    </submittedName>
</protein>
<reference evidence="2" key="1">
    <citation type="submission" date="2021-01" db="EMBL/GenBank/DDBJ databases">
        <authorList>
            <consortium name="Genoscope - CEA"/>
            <person name="William W."/>
        </authorList>
    </citation>
    <scope>NUCLEOTIDE SEQUENCE</scope>
</reference>
<keyword evidence="1" id="KW-1133">Transmembrane helix</keyword>
<keyword evidence="1" id="KW-0472">Membrane</keyword>
<feature type="transmembrane region" description="Helical" evidence="1">
    <location>
        <begin position="12"/>
        <end position="30"/>
    </location>
</feature>
<feature type="transmembrane region" description="Helical" evidence="1">
    <location>
        <begin position="265"/>
        <end position="282"/>
    </location>
</feature>
<gene>
    <name evidence="2" type="ORF">POCTA_138.1.T0260079</name>
</gene>
<dbReference type="EMBL" id="CAJJDP010000026">
    <property type="protein sequence ID" value="CAD8152100.1"/>
    <property type="molecule type" value="Genomic_DNA"/>
</dbReference>
<evidence type="ECO:0000256" key="1">
    <source>
        <dbReference type="SAM" id="Phobius"/>
    </source>
</evidence>
<comment type="caution">
    <text evidence="2">The sequence shown here is derived from an EMBL/GenBank/DDBJ whole genome shotgun (WGS) entry which is preliminary data.</text>
</comment>
<keyword evidence="1" id="KW-0812">Transmembrane</keyword>
<dbReference type="OrthoDB" id="288265at2759"/>
<dbReference type="OMA" id="PRIKFDW"/>
<accession>A0A8S1TIP7</accession>
<keyword evidence="3" id="KW-1185">Reference proteome</keyword>
<sequence length="346" mass="39877">MSTKEDKQYFKTGIVGFVFMYSMLKFGHYFNNNRKTKNQIKKLKSYPIKNVSDVVKEAQNQQKSNIYFIEGIPQQGSLYSTFKKIPVILRIQQRTSLFSCDSFLEPRIKFDWKEASVSSDYQIDKPPYFALKDKLTQTEAHVSIRDDTDVSAALMSFGFKDEKRSLSFAEHIGNYATIFYSSIFRVFGPIALTQVLFRDSSFKGVHIGYRDNEFGIKADGLLSVLGQAVYNTETKKFTIENPLALTLSKNNYIYQLEKKLQENGVAINFWLVVTFLSGLYVSRRMYLYNKKHPKILQKVIAFFKKHVLRRGQKVEGDVANIQIAKPQENLPDEKKAQANETATAFQ</sequence>
<dbReference type="AlphaFoldDB" id="A0A8S1TIP7"/>
<dbReference type="Proteomes" id="UP000683925">
    <property type="component" value="Unassembled WGS sequence"/>
</dbReference>
<proteinExistence type="predicted"/>
<evidence type="ECO:0000313" key="2">
    <source>
        <dbReference type="EMBL" id="CAD8152100.1"/>
    </source>
</evidence>
<name>A0A8S1TIP7_PAROT</name>